<dbReference type="SUPFAM" id="SSF81383">
    <property type="entry name" value="F-box domain"/>
    <property type="match status" value="1"/>
</dbReference>
<keyword evidence="3" id="KW-1185">Reference proteome</keyword>
<proteinExistence type="predicted"/>
<evidence type="ECO:0000313" key="3">
    <source>
        <dbReference type="Proteomes" id="UP000826271"/>
    </source>
</evidence>
<reference evidence="2" key="1">
    <citation type="submission" date="2019-10" db="EMBL/GenBank/DDBJ databases">
        <authorList>
            <person name="Zhang R."/>
            <person name="Pan Y."/>
            <person name="Wang J."/>
            <person name="Ma R."/>
            <person name="Yu S."/>
        </authorList>
    </citation>
    <scope>NUCLEOTIDE SEQUENCE</scope>
    <source>
        <strain evidence="2">LA-IB0</strain>
        <tissue evidence="2">Leaf</tissue>
    </source>
</reference>
<accession>A0AAV6WH62</accession>
<dbReference type="InterPro" id="IPR001810">
    <property type="entry name" value="F-box_dom"/>
</dbReference>
<dbReference type="PANTHER" id="PTHR34145">
    <property type="entry name" value="OS02G0105600 PROTEIN"/>
    <property type="match status" value="1"/>
</dbReference>
<organism evidence="2 3">
    <name type="scientific">Buddleja alternifolia</name>
    <dbReference type="NCBI Taxonomy" id="168488"/>
    <lineage>
        <taxon>Eukaryota</taxon>
        <taxon>Viridiplantae</taxon>
        <taxon>Streptophyta</taxon>
        <taxon>Embryophyta</taxon>
        <taxon>Tracheophyta</taxon>
        <taxon>Spermatophyta</taxon>
        <taxon>Magnoliopsida</taxon>
        <taxon>eudicotyledons</taxon>
        <taxon>Gunneridae</taxon>
        <taxon>Pentapetalae</taxon>
        <taxon>asterids</taxon>
        <taxon>lamiids</taxon>
        <taxon>Lamiales</taxon>
        <taxon>Scrophulariaceae</taxon>
        <taxon>Buddlejeae</taxon>
        <taxon>Buddleja</taxon>
    </lineage>
</organism>
<dbReference type="PANTHER" id="PTHR34145:SF51">
    <property type="entry name" value="FBD DOMAIN-CONTAINING PROTEIN"/>
    <property type="match status" value="1"/>
</dbReference>
<dbReference type="EMBL" id="WHWC01000014">
    <property type="protein sequence ID" value="KAG8370079.1"/>
    <property type="molecule type" value="Genomic_DNA"/>
</dbReference>
<sequence length="536" mass="62993">MEEGKTVESMADEIQLPEVTIQHIQSFLDRKQAARSSVLSKSWHSAWSTRPILDFDERDFQIEKVFAEFVNRTMQRYHELKLKIEDFRLRIKVIDSTFLANKFIKRAMQLRVNDFCLEIIGGCRWYHLPVQVFEAKSLINLSVTGCTIDQQFDGNMICSNIESLSLCKVFVRDDTIRDIMLRFPLLKNLYLYECMGLLKVNLSKLLNLKKFSVITGDCRKSLSIEFEARTIGPFICNRVNVPEYGKLSCLILEQVKIDEFFFHDLLLKFPCLEDLSVHHCDGYNNLEISSGSLRYISLMHRFQLKKAKFEVPSICKFKFSAFNIPSLSFMTPSREFESYISLRFTCWSLGVRDCWFLALKKFLTELSSSRISLKIMIISERVNPCLGDNRGFPIPVVENLIVNVFLSSWLNADVLEGVFRSCRPKFVTVYDDDDILKRKLLGHEFITRHDNEHLRIRKLLCKLLVQQASQDWSYSAREFSYMNDLEEVNVESFEETLKKWRPLPWQALLDFSKIQENKEQLRFRLRWRAHTRVTMV</sequence>
<dbReference type="AlphaFoldDB" id="A0AAV6WH62"/>
<dbReference type="Proteomes" id="UP000826271">
    <property type="component" value="Unassembled WGS sequence"/>
</dbReference>
<feature type="domain" description="F-box" evidence="1">
    <location>
        <begin position="15"/>
        <end position="52"/>
    </location>
</feature>
<dbReference type="InterPro" id="IPR053772">
    <property type="entry name" value="At1g61320/At1g61330-like"/>
</dbReference>
<protein>
    <recommendedName>
        <fullName evidence="1">F-box domain-containing protein</fullName>
    </recommendedName>
</protein>
<dbReference type="Gene3D" id="3.80.10.10">
    <property type="entry name" value="Ribonuclease Inhibitor"/>
    <property type="match status" value="1"/>
</dbReference>
<dbReference type="Pfam" id="PF00646">
    <property type="entry name" value="F-box"/>
    <property type="match status" value="1"/>
</dbReference>
<evidence type="ECO:0000259" key="1">
    <source>
        <dbReference type="Pfam" id="PF00646"/>
    </source>
</evidence>
<dbReference type="InterPro" id="IPR032675">
    <property type="entry name" value="LRR_dom_sf"/>
</dbReference>
<dbReference type="SUPFAM" id="SSF52047">
    <property type="entry name" value="RNI-like"/>
    <property type="match status" value="1"/>
</dbReference>
<gene>
    <name evidence="2" type="ORF">BUALT_Bualt14G0080300</name>
</gene>
<name>A0AAV6WH62_9LAMI</name>
<evidence type="ECO:0000313" key="2">
    <source>
        <dbReference type="EMBL" id="KAG8370079.1"/>
    </source>
</evidence>
<comment type="caution">
    <text evidence="2">The sequence shown here is derived from an EMBL/GenBank/DDBJ whole genome shotgun (WGS) entry which is preliminary data.</text>
</comment>
<dbReference type="InterPro" id="IPR036047">
    <property type="entry name" value="F-box-like_dom_sf"/>
</dbReference>